<gene>
    <name evidence="2" type="ORF">A2763_04030</name>
</gene>
<organism evidence="2 3">
    <name type="scientific">Candidatus Kaiserbacteria bacterium RIFCSPHIGHO2_01_FULL_54_36</name>
    <dbReference type="NCBI Taxonomy" id="1798482"/>
    <lineage>
        <taxon>Bacteria</taxon>
        <taxon>Candidatus Kaiseribacteriota</taxon>
    </lineage>
</organism>
<dbReference type="EMBL" id="MFKV01000031">
    <property type="protein sequence ID" value="OGG49464.1"/>
    <property type="molecule type" value="Genomic_DNA"/>
</dbReference>
<dbReference type="AlphaFoldDB" id="A0A1F6CJM5"/>
<name>A0A1F6CJM5_9BACT</name>
<dbReference type="InterPro" id="IPR000182">
    <property type="entry name" value="GNAT_dom"/>
</dbReference>
<accession>A0A1F6CJM5</accession>
<evidence type="ECO:0000313" key="3">
    <source>
        <dbReference type="Proteomes" id="UP000178370"/>
    </source>
</evidence>
<proteinExistence type="predicted"/>
<dbReference type="GO" id="GO:0016747">
    <property type="term" value="F:acyltransferase activity, transferring groups other than amino-acyl groups"/>
    <property type="evidence" value="ECO:0007669"/>
    <property type="project" value="InterPro"/>
</dbReference>
<evidence type="ECO:0000259" key="1">
    <source>
        <dbReference type="PROSITE" id="PS51186"/>
    </source>
</evidence>
<protein>
    <recommendedName>
        <fullName evidence="1">N-acetyltransferase domain-containing protein</fullName>
    </recommendedName>
</protein>
<feature type="domain" description="N-acetyltransferase" evidence="1">
    <location>
        <begin position="1"/>
        <end position="137"/>
    </location>
</feature>
<evidence type="ECO:0000313" key="2">
    <source>
        <dbReference type="EMBL" id="OGG49464.1"/>
    </source>
</evidence>
<dbReference type="STRING" id="1798482.A2763_04030"/>
<dbReference type="Proteomes" id="UP000178370">
    <property type="component" value="Unassembled WGS sequence"/>
</dbReference>
<dbReference type="SUPFAM" id="SSF55729">
    <property type="entry name" value="Acyl-CoA N-acyltransferases (Nat)"/>
    <property type="match status" value="1"/>
</dbReference>
<dbReference type="InterPro" id="IPR016181">
    <property type="entry name" value="Acyl_CoA_acyltransferase"/>
</dbReference>
<comment type="caution">
    <text evidence="2">The sequence shown here is derived from an EMBL/GenBank/DDBJ whole genome shotgun (WGS) entry which is preliminary data.</text>
</comment>
<dbReference type="CDD" id="cd04301">
    <property type="entry name" value="NAT_SF"/>
    <property type="match status" value="1"/>
</dbReference>
<sequence>MNEREPIQKEFGEIERLGNHIYIKKFGTERQVGQVTLLTEDKPISHLVAHWFWVGQNEQGKGFGSQLMEEVEKVSHEQGKPVVLADGIEKDQNPHAVGMYARRKGWTGFGSLKKKYVFGNDEEKVSKLVQYYTKRTV</sequence>
<dbReference type="Pfam" id="PF00583">
    <property type="entry name" value="Acetyltransf_1"/>
    <property type="match status" value="1"/>
</dbReference>
<dbReference type="Gene3D" id="3.40.630.30">
    <property type="match status" value="1"/>
</dbReference>
<reference evidence="2 3" key="1">
    <citation type="journal article" date="2016" name="Nat. Commun.">
        <title>Thousands of microbial genomes shed light on interconnected biogeochemical processes in an aquifer system.</title>
        <authorList>
            <person name="Anantharaman K."/>
            <person name="Brown C.T."/>
            <person name="Hug L.A."/>
            <person name="Sharon I."/>
            <person name="Castelle C.J."/>
            <person name="Probst A.J."/>
            <person name="Thomas B.C."/>
            <person name="Singh A."/>
            <person name="Wilkins M.J."/>
            <person name="Karaoz U."/>
            <person name="Brodie E.L."/>
            <person name="Williams K.H."/>
            <person name="Hubbard S.S."/>
            <person name="Banfield J.F."/>
        </authorList>
    </citation>
    <scope>NUCLEOTIDE SEQUENCE [LARGE SCALE GENOMIC DNA]</scope>
</reference>
<dbReference type="PROSITE" id="PS51186">
    <property type="entry name" value="GNAT"/>
    <property type="match status" value="1"/>
</dbReference>